<evidence type="ECO:0000256" key="3">
    <source>
        <dbReference type="ARBA" id="ARBA00022630"/>
    </source>
</evidence>
<evidence type="ECO:0000313" key="8">
    <source>
        <dbReference type="Proteomes" id="UP000781932"/>
    </source>
</evidence>
<organism evidence="7 8">
    <name type="scientific">Colletotrichum karsti</name>
    <dbReference type="NCBI Taxonomy" id="1095194"/>
    <lineage>
        <taxon>Eukaryota</taxon>
        <taxon>Fungi</taxon>
        <taxon>Dikarya</taxon>
        <taxon>Ascomycota</taxon>
        <taxon>Pezizomycotina</taxon>
        <taxon>Sordariomycetes</taxon>
        <taxon>Hypocreomycetidae</taxon>
        <taxon>Glomerellales</taxon>
        <taxon>Glomerellaceae</taxon>
        <taxon>Colletotrichum</taxon>
        <taxon>Colletotrichum boninense species complex</taxon>
    </lineage>
</organism>
<dbReference type="GeneID" id="62163235"/>
<evidence type="ECO:0000256" key="5">
    <source>
        <dbReference type="ARBA" id="ARBA00023002"/>
    </source>
</evidence>
<evidence type="ECO:0000256" key="2">
    <source>
        <dbReference type="ARBA" id="ARBA00010790"/>
    </source>
</evidence>
<comment type="caution">
    <text evidence="7">The sequence shown here is derived from an EMBL/GenBank/DDBJ whole genome shotgun (WGS) entry which is preliminary data.</text>
</comment>
<dbReference type="InterPro" id="IPR036188">
    <property type="entry name" value="FAD/NAD-bd_sf"/>
</dbReference>
<dbReference type="InterPro" id="IPR007867">
    <property type="entry name" value="GMC_OxRtase_C"/>
</dbReference>
<reference evidence="7" key="1">
    <citation type="submission" date="2020-03" db="EMBL/GenBank/DDBJ databases">
        <authorList>
            <person name="He L."/>
        </authorList>
    </citation>
    <scope>NUCLEOTIDE SEQUENCE</scope>
    <source>
        <strain evidence="7">CkLH20</strain>
    </source>
</reference>
<evidence type="ECO:0000256" key="1">
    <source>
        <dbReference type="ARBA" id="ARBA00001974"/>
    </source>
</evidence>
<dbReference type="RefSeq" id="XP_038744639.1">
    <property type="nucleotide sequence ID" value="XM_038890161.1"/>
</dbReference>
<dbReference type="AlphaFoldDB" id="A0A9P6I2C5"/>
<dbReference type="Gene3D" id="3.50.50.60">
    <property type="entry name" value="FAD/NAD(P)-binding domain"/>
    <property type="match status" value="2"/>
</dbReference>
<keyword evidence="5" id="KW-0560">Oxidoreductase</keyword>
<dbReference type="EMBL" id="JAATWM020000023">
    <property type="protein sequence ID" value="KAF9875178.1"/>
    <property type="molecule type" value="Genomic_DNA"/>
</dbReference>
<dbReference type="PANTHER" id="PTHR42784">
    <property type="entry name" value="PYRANOSE 2-OXIDASE"/>
    <property type="match status" value="1"/>
</dbReference>
<dbReference type="PANTHER" id="PTHR42784:SF1">
    <property type="entry name" value="PYRANOSE 2-OXIDASE"/>
    <property type="match status" value="1"/>
</dbReference>
<gene>
    <name evidence="7" type="ORF">CkaCkLH20_07444</name>
</gene>
<reference evidence="7" key="2">
    <citation type="submission" date="2020-11" db="EMBL/GenBank/DDBJ databases">
        <title>Whole genome sequencing of Colletotrichum sp.</title>
        <authorList>
            <person name="Li H."/>
        </authorList>
    </citation>
    <scope>NUCLEOTIDE SEQUENCE</scope>
    <source>
        <strain evidence="7">CkLH20</strain>
    </source>
</reference>
<keyword evidence="3" id="KW-0285">Flavoprotein</keyword>
<dbReference type="OrthoDB" id="269227at2759"/>
<name>A0A9P6I2C5_9PEZI</name>
<dbReference type="Pfam" id="PF05199">
    <property type="entry name" value="GMC_oxred_C"/>
    <property type="match status" value="1"/>
</dbReference>
<dbReference type="SUPFAM" id="SSF51905">
    <property type="entry name" value="FAD/NAD(P)-binding domain"/>
    <property type="match status" value="1"/>
</dbReference>
<proteinExistence type="inferred from homology"/>
<dbReference type="SUPFAM" id="SSF54373">
    <property type="entry name" value="FAD-linked reductases, C-terminal domain"/>
    <property type="match status" value="1"/>
</dbReference>
<evidence type="ECO:0000256" key="4">
    <source>
        <dbReference type="ARBA" id="ARBA00022827"/>
    </source>
</evidence>
<dbReference type="GO" id="GO:0016614">
    <property type="term" value="F:oxidoreductase activity, acting on CH-OH group of donors"/>
    <property type="evidence" value="ECO:0007669"/>
    <property type="project" value="InterPro"/>
</dbReference>
<keyword evidence="4" id="KW-0274">FAD</keyword>
<feature type="domain" description="Glucose-methanol-choline oxidoreductase C-terminal" evidence="6">
    <location>
        <begin position="414"/>
        <end position="543"/>
    </location>
</feature>
<dbReference type="Proteomes" id="UP000781932">
    <property type="component" value="Unassembled WGS sequence"/>
</dbReference>
<keyword evidence="8" id="KW-1185">Reference proteome</keyword>
<comment type="similarity">
    <text evidence="2">Belongs to the GMC oxidoreductase family.</text>
</comment>
<accession>A0A9P6I2C5</accession>
<protein>
    <recommendedName>
        <fullName evidence="6">Glucose-methanol-choline oxidoreductase C-terminal domain-containing protein</fullName>
    </recommendedName>
</protein>
<dbReference type="InterPro" id="IPR051473">
    <property type="entry name" value="P2Ox-like"/>
</dbReference>
<evidence type="ECO:0000259" key="6">
    <source>
        <dbReference type="Pfam" id="PF05199"/>
    </source>
</evidence>
<sequence length="565" mass="62197">MGSMPDREHLDEVDVLIVGSGPIGAVFARTLVSAGRSVVMIDVGDQGTRRIGDHRKNSVAVQKDISLFSHTVRASLLNGDLHPLSVSTNATDSGLEPGSWSSKPAQTQFLYNGQNPEQQASDNLPAAAASRVVGGMSGHWTNCTPRQNKTLERSDLFSDEEWNALYARAEDLFWTDDNLLDDSIRQQLVKKVLGDAFEDRGREIASMPMCGRRGLQNRDYVEWACTATILGDLAEPCARNARFELRANTQCVRLEMDPVTRQVELAQVEDLLENRKYGIKANKYVICAGAVLTAGILWNSGGLRETIPALGRYIVDQPMSFCQVLLDQKHIDAVTHDEYQLGWKRAVTHHKGKHPNDPLPLPFNDPDPQCYFPPCEDYPWHAQIHRDAFGYGQIPGIIDQRVVLDLRWYGYTKPSEENCVEFSADVTDGFGMPQASTPTFHFKMNEEDSDRASRMMSDMVDVAQNLGAFLPGAEPKHLPPGSAMHLCGTYRAGQAKVDEETGEGSVVDRLGRVWGQDDLVLGGCGVIPTQSACNPTITAAAFALAAADQIVEDLDGVKARKLELM</sequence>
<evidence type="ECO:0000313" key="7">
    <source>
        <dbReference type="EMBL" id="KAF9875178.1"/>
    </source>
</evidence>
<comment type="cofactor">
    <cofactor evidence="1">
        <name>FAD</name>
        <dbReference type="ChEBI" id="CHEBI:57692"/>
    </cofactor>
</comment>